<sequence length="261" mass="29955">SPALPLPSGINIFTDKSHQNPNPPTSSTLSTFKPISSSLGSSAPVESLKALINAVEEMKAENRDFWCRLNEGEQRTDTLEKELEKKKQHTAVLDSKITVLTQKLDDQENRARRNNLRILGFPEQTEKVKPIQFLQEALPKLLGLADRMQLEVERAHCTLAPHPEAGQCPRPFIVKFLRFQEKEMIIRKARERGALEWEGNKILIFPDLSRELQEKRRRFLDVKKQLREQGVKYGLFYPATLKIFLGSKDYSFTDPKEAQAF</sequence>
<feature type="region of interest" description="Disordered" evidence="1">
    <location>
        <begin position="1"/>
        <end position="29"/>
    </location>
</feature>
<accession>H3API2</accession>
<evidence type="ECO:0008006" key="4">
    <source>
        <dbReference type="Google" id="ProtNLM"/>
    </source>
</evidence>
<proteinExistence type="predicted"/>
<dbReference type="InterPro" id="IPR004244">
    <property type="entry name" value="Transposase_22"/>
</dbReference>
<name>H3API2_LATCH</name>
<evidence type="ECO:0000313" key="2">
    <source>
        <dbReference type="Ensembl" id="ENSLACP00000011553.1"/>
    </source>
</evidence>
<dbReference type="EMBL" id="AFYH01181553">
    <property type="status" value="NOT_ANNOTATED_CDS"/>
    <property type="molecule type" value="Genomic_DNA"/>
</dbReference>
<dbReference type="Proteomes" id="UP000008672">
    <property type="component" value="Unassembled WGS sequence"/>
</dbReference>
<dbReference type="AlphaFoldDB" id="H3API2"/>
<dbReference type="InParanoid" id="H3API2"/>
<reference evidence="2" key="2">
    <citation type="submission" date="2025-08" db="UniProtKB">
        <authorList>
            <consortium name="Ensembl"/>
        </authorList>
    </citation>
    <scope>IDENTIFICATION</scope>
</reference>
<dbReference type="OMA" id="CRLNEGE"/>
<protein>
    <recommendedName>
        <fullName evidence="4">L1 transposable element RRM domain-containing protein</fullName>
    </recommendedName>
</protein>
<dbReference type="eggNOG" id="ENOG502SVFY">
    <property type="taxonomic scope" value="Eukaryota"/>
</dbReference>
<evidence type="ECO:0000313" key="3">
    <source>
        <dbReference type="Proteomes" id="UP000008672"/>
    </source>
</evidence>
<dbReference type="PANTHER" id="PTHR11505">
    <property type="entry name" value="L1 TRANSPOSABLE ELEMENT-RELATED"/>
    <property type="match status" value="1"/>
</dbReference>
<reference evidence="2" key="3">
    <citation type="submission" date="2025-09" db="UniProtKB">
        <authorList>
            <consortium name="Ensembl"/>
        </authorList>
    </citation>
    <scope>IDENTIFICATION</scope>
</reference>
<reference evidence="3" key="1">
    <citation type="submission" date="2011-08" db="EMBL/GenBank/DDBJ databases">
        <title>The draft genome of Latimeria chalumnae.</title>
        <authorList>
            <person name="Di Palma F."/>
            <person name="Alfoldi J."/>
            <person name="Johnson J."/>
            <person name="Berlin A."/>
            <person name="Gnerre S."/>
            <person name="Jaffe D."/>
            <person name="MacCallum I."/>
            <person name="Young S."/>
            <person name="Walker B.J."/>
            <person name="Lander E."/>
            <person name="Lindblad-Toh K."/>
        </authorList>
    </citation>
    <scope>NUCLEOTIDE SEQUENCE [LARGE SCALE GENOMIC DNA]</scope>
    <source>
        <strain evidence="3">Wild caught</strain>
    </source>
</reference>
<dbReference type="Ensembl" id="ENSLACT00000011642.1">
    <property type="protein sequence ID" value="ENSLACP00000011553.1"/>
    <property type="gene ID" value="ENSLACG00000010165.1"/>
</dbReference>
<dbReference type="Bgee" id="ENSLACG00000010165">
    <property type="expression patterns" value="Expressed in muscle tissue and 2 other cell types or tissues"/>
</dbReference>
<dbReference type="GeneTree" id="ENSGT00940000165069"/>
<dbReference type="HOGENOM" id="CLU_062834_2_1_1"/>
<organism evidence="2 3">
    <name type="scientific">Latimeria chalumnae</name>
    <name type="common">Coelacanth</name>
    <dbReference type="NCBI Taxonomy" id="7897"/>
    <lineage>
        <taxon>Eukaryota</taxon>
        <taxon>Metazoa</taxon>
        <taxon>Chordata</taxon>
        <taxon>Craniata</taxon>
        <taxon>Vertebrata</taxon>
        <taxon>Euteleostomi</taxon>
        <taxon>Coelacanthiformes</taxon>
        <taxon>Coelacanthidae</taxon>
        <taxon>Latimeria</taxon>
    </lineage>
</organism>
<evidence type="ECO:0000256" key="1">
    <source>
        <dbReference type="SAM" id="MobiDB-lite"/>
    </source>
</evidence>
<dbReference type="Gene3D" id="3.30.70.1820">
    <property type="entry name" value="L1 transposable element, RRM domain"/>
    <property type="match status" value="1"/>
</dbReference>
<keyword evidence="3" id="KW-1185">Reference proteome</keyword>